<organism evidence="1">
    <name type="scientific">uncultured prokaryote</name>
    <dbReference type="NCBI Taxonomy" id="198431"/>
    <lineage>
        <taxon>unclassified sequences</taxon>
        <taxon>environmental samples</taxon>
    </lineage>
</organism>
<sequence length="77" mass="8652">MKLVYLGHFIHEDGDLRIGISVSVGGGPKRTESLRVPIRHLDNEDVHNAMASAAMRILESHQGPPWEQDSLDLTWLH</sequence>
<reference evidence="1" key="1">
    <citation type="submission" date="2015-06" db="EMBL/GenBank/DDBJ databases">
        <authorList>
            <person name="Joergensen T."/>
        </authorList>
    </citation>
    <scope>NUCLEOTIDE SEQUENCE</scope>
    <source>
        <strain evidence="1">RGFK1282</strain>
    </source>
</reference>
<dbReference type="EMBL" id="LN853852">
    <property type="protein sequence ID" value="CRY96807.1"/>
    <property type="molecule type" value="Genomic_DNA"/>
</dbReference>
<protein>
    <submittedName>
        <fullName evidence="1">Uncharacterized protein</fullName>
    </submittedName>
</protein>
<proteinExistence type="predicted"/>
<reference evidence="1" key="2">
    <citation type="submission" date="2015-07" db="EMBL/GenBank/DDBJ databases">
        <title>Plasmids, circular viruses and viroids from rat gut.</title>
        <authorList>
            <person name="Jorgensen T.J."/>
            <person name="Hansen M.A."/>
            <person name="Xu Z."/>
            <person name="Tabak M.A."/>
            <person name="Sorensen S.J."/>
            <person name="Hansen L.H."/>
        </authorList>
    </citation>
    <scope>NUCLEOTIDE SEQUENCE</scope>
    <source>
        <strain evidence="1">RGFK1282</strain>
    </source>
</reference>
<evidence type="ECO:0000313" key="1">
    <source>
        <dbReference type="EMBL" id="CRY96807.1"/>
    </source>
</evidence>
<name>A0A0H5QM29_9ZZZZ</name>
<dbReference type="AlphaFoldDB" id="A0A0H5QM29"/>
<accession>A0A0H5QM29</accession>